<evidence type="ECO:0008006" key="4">
    <source>
        <dbReference type="Google" id="ProtNLM"/>
    </source>
</evidence>
<proteinExistence type="predicted"/>
<dbReference type="RefSeq" id="WP_035247709.1">
    <property type="nucleotide sequence ID" value="NZ_ARXU01000006.1"/>
</dbReference>
<reference evidence="2 3" key="1">
    <citation type="submission" date="2012-09" db="EMBL/GenBank/DDBJ databases">
        <title>Genome Sequence of alkane-degrading Bacterium Alcanivorax jadensis T9.</title>
        <authorList>
            <person name="Lai Q."/>
            <person name="Shao Z."/>
        </authorList>
    </citation>
    <scope>NUCLEOTIDE SEQUENCE [LARGE SCALE GENOMIC DNA]</scope>
    <source>
        <strain evidence="2 3">T9</strain>
    </source>
</reference>
<comment type="caution">
    <text evidence="2">The sequence shown here is derived from an EMBL/GenBank/DDBJ whole genome shotgun (WGS) entry which is preliminary data.</text>
</comment>
<evidence type="ECO:0000313" key="2">
    <source>
        <dbReference type="EMBL" id="KGD61074.1"/>
    </source>
</evidence>
<dbReference type="PIRSF" id="PIRSF007580">
    <property type="entry name" value="UCP07580"/>
    <property type="match status" value="1"/>
</dbReference>
<keyword evidence="1" id="KW-0812">Transmembrane</keyword>
<protein>
    <recommendedName>
        <fullName evidence="4">Metal-dependent hydrolase</fullName>
    </recommendedName>
</protein>
<accession>A0ABR4WCE6</accession>
<organism evidence="2 3">
    <name type="scientific">Alcanivorax jadensis T9</name>
    <dbReference type="NCBI Taxonomy" id="1177181"/>
    <lineage>
        <taxon>Bacteria</taxon>
        <taxon>Pseudomonadati</taxon>
        <taxon>Pseudomonadota</taxon>
        <taxon>Gammaproteobacteria</taxon>
        <taxon>Oceanospirillales</taxon>
        <taxon>Alcanivoracaceae</taxon>
        <taxon>Alcanivorax</taxon>
    </lineage>
</organism>
<dbReference type="EMBL" id="ARXU01000006">
    <property type="protein sequence ID" value="KGD61074.1"/>
    <property type="molecule type" value="Genomic_DNA"/>
</dbReference>
<gene>
    <name evidence="2" type="ORF">T9A_01934</name>
</gene>
<keyword evidence="3" id="KW-1185">Reference proteome</keyword>
<keyword evidence="1" id="KW-1133">Transmembrane helix</keyword>
<sequence>MKMHIMPIRRNLKFHVPDDKVLNWHSWGPTVTQFFNTLSLFFPEGERFFINSVRKYRDRIEDPELQEAVRAFIGQEAMHGREHEDYNQKMVEAGLPVDTQEAIVSKLLDVISKYTPNALQLSATVALEHLTAILADILLREPDLIDDSDESYQRLWHWHALEETEHKAVAFDVYQTVFGSGIKAWGLRSVGLILATTIFFSLFYPFYLINTWKVGQLFNLKGWWLSFKFQWLKPGGLRRVVIPWLDWFKPKFHPWDHDNREFLAEMDNLIGDADGYQKNEAA</sequence>
<dbReference type="PANTHER" id="PTHR39456">
    <property type="entry name" value="METAL-DEPENDENT HYDROLASE"/>
    <property type="match status" value="1"/>
</dbReference>
<evidence type="ECO:0000313" key="3">
    <source>
        <dbReference type="Proteomes" id="UP000029443"/>
    </source>
</evidence>
<name>A0ABR4WCE6_9GAMM</name>
<evidence type="ECO:0000256" key="1">
    <source>
        <dbReference type="SAM" id="Phobius"/>
    </source>
</evidence>
<dbReference type="InterPro" id="IPR016516">
    <property type="entry name" value="UCP07580"/>
</dbReference>
<dbReference type="Pfam" id="PF10118">
    <property type="entry name" value="Metal_hydrol"/>
    <property type="match status" value="1"/>
</dbReference>
<feature type="transmembrane region" description="Helical" evidence="1">
    <location>
        <begin position="190"/>
        <end position="209"/>
    </location>
</feature>
<dbReference type="PANTHER" id="PTHR39456:SF1">
    <property type="entry name" value="METAL-DEPENDENT HYDROLASE"/>
    <property type="match status" value="1"/>
</dbReference>
<dbReference type="Proteomes" id="UP000029443">
    <property type="component" value="Unassembled WGS sequence"/>
</dbReference>
<keyword evidence="1" id="KW-0472">Membrane</keyword>